<dbReference type="KEGG" id="asz:ASN_2720"/>
<dbReference type="AlphaFoldDB" id="A0A0U5EZJ9"/>
<organism evidence="1 2">
    <name type="scientific">Acetobacter senegalensis</name>
    <dbReference type="NCBI Taxonomy" id="446692"/>
    <lineage>
        <taxon>Bacteria</taxon>
        <taxon>Pseudomonadati</taxon>
        <taxon>Pseudomonadota</taxon>
        <taxon>Alphaproteobacteria</taxon>
        <taxon>Acetobacterales</taxon>
        <taxon>Acetobacteraceae</taxon>
        <taxon>Acetobacter</taxon>
    </lineage>
</organism>
<proteinExistence type="predicted"/>
<name>A0A0U5EZJ9_9PROT</name>
<gene>
    <name evidence="1" type="ORF">ASN_2720</name>
</gene>
<keyword evidence="2" id="KW-1185">Reference proteome</keyword>
<dbReference type="EMBL" id="LN606600">
    <property type="protein sequence ID" value="CEF41991.1"/>
    <property type="molecule type" value="Genomic_DNA"/>
</dbReference>
<evidence type="ECO:0000313" key="1">
    <source>
        <dbReference type="EMBL" id="CEF41991.1"/>
    </source>
</evidence>
<reference evidence="2" key="1">
    <citation type="submission" date="2014-09" db="EMBL/GenBank/DDBJ databases">
        <authorList>
            <person name="Illeghems K.G."/>
        </authorList>
    </citation>
    <scope>NUCLEOTIDE SEQUENCE [LARGE SCALE GENOMIC DNA]</scope>
    <source>
        <strain evidence="2">108B</strain>
    </source>
</reference>
<dbReference type="Proteomes" id="UP000056109">
    <property type="component" value="Chromosome I"/>
</dbReference>
<evidence type="ECO:0000313" key="2">
    <source>
        <dbReference type="Proteomes" id="UP000056109"/>
    </source>
</evidence>
<protein>
    <submittedName>
        <fullName evidence="1">Uncharacterized protein</fullName>
    </submittedName>
</protein>
<dbReference type="PATRIC" id="fig|446692.3.peg.2847"/>
<dbReference type="RefSeq" id="WP_086898087.1">
    <property type="nucleotide sequence ID" value="NZ_JAIMFQ010000005.1"/>
</dbReference>
<sequence>MTEMIPYALLSRALGYDIFAAEEENVSVPHTLLLFLLQEYVAHAPFDEASYLTANPDVAAAVARGDFSSGRQHFLQRGYQEEREGHQPAFSEGWYLQQNPDVAIAVQLGDWPSGQAHYQAHGKTEWRSPSPETQPAYARWQSLFSTSAASRNR</sequence>
<accession>A0A0U5EZJ9</accession>